<dbReference type="RefSeq" id="WP_089944897.1">
    <property type="nucleotide sequence ID" value="NZ_FNOI01000001.1"/>
</dbReference>
<protein>
    <recommendedName>
        <fullName evidence="4">PH domain-containing protein</fullName>
    </recommendedName>
</protein>
<keyword evidence="1" id="KW-0472">Membrane</keyword>
<dbReference type="EMBL" id="FNOI01000001">
    <property type="protein sequence ID" value="SDW32467.1"/>
    <property type="molecule type" value="Genomic_DNA"/>
</dbReference>
<name>A0A1H2SLR6_9RHOB</name>
<proteinExistence type="predicted"/>
<evidence type="ECO:0008006" key="4">
    <source>
        <dbReference type="Google" id="ProtNLM"/>
    </source>
</evidence>
<keyword evidence="3" id="KW-1185">Reference proteome</keyword>
<dbReference type="AlphaFoldDB" id="A0A1H2SLR6"/>
<dbReference type="OrthoDB" id="7847340at2"/>
<sequence length="192" mass="21094">MTLMDFTLDAPEQQPSVDVKRSATGYSIREAKMEGWRIMAARAATAALCFGMMAAGGMVWTLADASFPGDPSMTKAILSTAIYIVAAALVVNGAFASSRDEVQVNVKDRVLHVLTRAPYGMLQSRRTFRFEEISRIELSDADLMTELRGALSRWDYGKITLTAGQKHINLFGGDMMDLEPLLRRLRQDAGVA</sequence>
<feature type="transmembrane region" description="Helical" evidence="1">
    <location>
        <begin position="39"/>
        <end position="63"/>
    </location>
</feature>
<organism evidence="2 3">
    <name type="scientific">Litoreibacter albidus</name>
    <dbReference type="NCBI Taxonomy" id="670155"/>
    <lineage>
        <taxon>Bacteria</taxon>
        <taxon>Pseudomonadati</taxon>
        <taxon>Pseudomonadota</taxon>
        <taxon>Alphaproteobacteria</taxon>
        <taxon>Rhodobacterales</taxon>
        <taxon>Roseobacteraceae</taxon>
        <taxon>Litoreibacter</taxon>
    </lineage>
</organism>
<accession>A0A1H2SLR6</accession>
<feature type="transmembrane region" description="Helical" evidence="1">
    <location>
        <begin position="75"/>
        <end position="95"/>
    </location>
</feature>
<gene>
    <name evidence="2" type="ORF">SAMN04488001_0856</name>
</gene>
<evidence type="ECO:0000313" key="2">
    <source>
        <dbReference type="EMBL" id="SDW32467.1"/>
    </source>
</evidence>
<evidence type="ECO:0000313" key="3">
    <source>
        <dbReference type="Proteomes" id="UP000199441"/>
    </source>
</evidence>
<reference evidence="3" key="1">
    <citation type="submission" date="2016-10" db="EMBL/GenBank/DDBJ databases">
        <authorList>
            <person name="Varghese N."/>
            <person name="Submissions S."/>
        </authorList>
    </citation>
    <scope>NUCLEOTIDE SEQUENCE [LARGE SCALE GENOMIC DNA]</scope>
    <source>
        <strain evidence="3">DSM 26922</strain>
    </source>
</reference>
<keyword evidence="1" id="KW-1133">Transmembrane helix</keyword>
<evidence type="ECO:0000256" key="1">
    <source>
        <dbReference type="SAM" id="Phobius"/>
    </source>
</evidence>
<keyword evidence="1" id="KW-0812">Transmembrane</keyword>
<dbReference type="Proteomes" id="UP000199441">
    <property type="component" value="Unassembled WGS sequence"/>
</dbReference>